<proteinExistence type="inferred from homology"/>
<dbReference type="GO" id="GO:0008199">
    <property type="term" value="F:ferric iron binding"/>
    <property type="evidence" value="ECO:0007669"/>
    <property type="project" value="InterPro"/>
</dbReference>
<evidence type="ECO:0000259" key="4">
    <source>
        <dbReference type="Pfam" id="PF00210"/>
    </source>
</evidence>
<keyword evidence="6" id="KW-1185">Reference proteome</keyword>
<dbReference type="OrthoDB" id="9797023at2"/>
<comment type="caution">
    <text evidence="5">The sequence shown here is derived from an EMBL/GenBank/DDBJ whole genome shotgun (WGS) entry which is preliminary data.</text>
</comment>
<dbReference type="InterPro" id="IPR008331">
    <property type="entry name" value="Ferritin_DPS_dom"/>
</dbReference>
<evidence type="ECO:0000256" key="2">
    <source>
        <dbReference type="RuleBase" id="RU003875"/>
    </source>
</evidence>
<gene>
    <name evidence="5" type="ORF">DCC81_01465</name>
</gene>
<sequence length="166" mass="19446">MYMNTTTKKQLTPTDMVALEKNMQTEAAGLNKILADEFVLHAKLLQYHWNVTGVNFIELHRFYAEQYQQVARMMKSLAERVRALGHLAEGRLTVCLKTTSLCEEEFPSVHQQQLNNLVKSHEIIIQNLQRMKRSLDKEYRMYGTGDFLEDLVAEHESMIMLIRCYF</sequence>
<dbReference type="Gene3D" id="1.20.1260.10">
    <property type="match status" value="1"/>
</dbReference>
<organism evidence="5 6">
    <name type="scientific">Chitinophaga parva</name>
    <dbReference type="NCBI Taxonomy" id="2169414"/>
    <lineage>
        <taxon>Bacteria</taxon>
        <taxon>Pseudomonadati</taxon>
        <taxon>Bacteroidota</taxon>
        <taxon>Chitinophagia</taxon>
        <taxon>Chitinophagales</taxon>
        <taxon>Chitinophagaceae</taxon>
        <taxon>Chitinophaga</taxon>
    </lineage>
</organism>
<dbReference type="InterPro" id="IPR009078">
    <property type="entry name" value="Ferritin-like_SF"/>
</dbReference>
<evidence type="ECO:0000313" key="5">
    <source>
        <dbReference type="EMBL" id="PUZ28178.1"/>
    </source>
</evidence>
<dbReference type="EMBL" id="QCYK01000001">
    <property type="protein sequence ID" value="PUZ28178.1"/>
    <property type="molecule type" value="Genomic_DNA"/>
</dbReference>
<dbReference type="SUPFAM" id="SSF47240">
    <property type="entry name" value="Ferritin-like"/>
    <property type="match status" value="1"/>
</dbReference>
<evidence type="ECO:0000256" key="1">
    <source>
        <dbReference type="ARBA" id="ARBA00009497"/>
    </source>
</evidence>
<dbReference type="Pfam" id="PF00210">
    <property type="entry name" value="Ferritin"/>
    <property type="match status" value="1"/>
</dbReference>
<dbReference type="AlphaFoldDB" id="A0A2T7BKH9"/>
<comment type="similarity">
    <text evidence="1 2">Belongs to the Dps family.</text>
</comment>
<evidence type="ECO:0000313" key="6">
    <source>
        <dbReference type="Proteomes" id="UP000244450"/>
    </source>
</evidence>
<evidence type="ECO:0000256" key="3">
    <source>
        <dbReference type="SAM" id="Coils"/>
    </source>
</evidence>
<dbReference type="PIRSF" id="PIRSF005900">
    <property type="entry name" value="Dps"/>
    <property type="match status" value="1"/>
</dbReference>
<dbReference type="PRINTS" id="PR01346">
    <property type="entry name" value="HELNAPAPROT"/>
</dbReference>
<reference evidence="5 6" key="1">
    <citation type="submission" date="2018-04" db="EMBL/GenBank/DDBJ databases">
        <title>Chitinophaga fuyangensis sp. nov., isolated from soil in a chemical factory.</title>
        <authorList>
            <person name="Chen K."/>
        </authorList>
    </citation>
    <scope>NUCLEOTIDE SEQUENCE [LARGE SCALE GENOMIC DNA]</scope>
    <source>
        <strain evidence="5 6">LY-1</strain>
    </source>
</reference>
<protein>
    <recommendedName>
        <fullName evidence="4">Ferritin/DPS domain-containing protein</fullName>
    </recommendedName>
</protein>
<keyword evidence="3" id="KW-0175">Coiled coil</keyword>
<dbReference type="CDD" id="cd01043">
    <property type="entry name" value="DPS"/>
    <property type="match status" value="1"/>
</dbReference>
<feature type="domain" description="Ferritin/DPS" evidence="4">
    <location>
        <begin position="28"/>
        <end position="157"/>
    </location>
</feature>
<dbReference type="InterPro" id="IPR012347">
    <property type="entry name" value="Ferritin-like"/>
</dbReference>
<dbReference type="PANTHER" id="PTHR42932">
    <property type="entry name" value="GENERAL STRESS PROTEIN 20U"/>
    <property type="match status" value="1"/>
</dbReference>
<dbReference type="InterPro" id="IPR002177">
    <property type="entry name" value="DPS_DNA-bd"/>
</dbReference>
<name>A0A2T7BKH9_9BACT</name>
<dbReference type="Proteomes" id="UP000244450">
    <property type="component" value="Unassembled WGS sequence"/>
</dbReference>
<dbReference type="PANTHER" id="PTHR42932:SF3">
    <property type="entry name" value="DNA PROTECTION DURING STARVATION PROTEIN"/>
    <property type="match status" value="1"/>
</dbReference>
<accession>A0A2T7BKH9</accession>
<feature type="coiled-coil region" evidence="3">
    <location>
        <begin position="111"/>
        <end position="138"/>
    </location>
</feature>